<organism evidence="2 3">
    <name type="scientific">Paspalum notatum var. saurae</name>
    <dbReference type="NCBI Taxonomy" id="547442"/>
    <lineage>
        <taxon>Eukaryota</taxon>
        <taxon>Viridiplantae</taxon>
        <taxon>Streptophyta</taxon>
        <taxon>Embryophyta</taxon>
        <taxon>Tracheophyta</taxon>
        <taxon>Spermatophyta</taxon>
        <taxon>Magnoliopsida</taxon>
        <taxon>Liliopsida</taxon>
        <taxon>Poales</taxon>
        <taxon>Poaceae</taxon>
        <taxon>PACMAD clade</taxon>
        <taxon>Panicoideae</taxon>
        <taxon>Andropogonodae</taxon>
        <taxon>Paspaleae</taxon>
        <taxon>Paspalinae</taxon>
        <taxon>Paspalum</taxon>
    </lineage>
</organism>
<reference evidence="2 3" key="1">
    <citation type="submission" date="2024-02" db="EMBL/GenBank/DDBJ databases">
        <title>High-quality chromosome-scale genome assembly of Pensacola bahiagrass (Paspalum notatum Flugge var. saurae).</title>
        <authorList>
            <person name="Vega J.M."/>
            <person name="Podio M."/>
            <person name="Orjuela J."/>
            <person name="Siena L.A."/>
            <person name="Pessino S.C."/>
            <person name="Combes M.C."/>
            <person name="Mariac C."/>
            <person name="Albertini E."/>
            <person name="Pupilli F."/>
            <person name="Ortiz J.P.A."/>
            <person name="Leblanc O."/>
        </authorList>
    </citation>
    <scope>NUCLEOTIDE SEQUENCE [LARGE SCALE GENOMIC DNA]</scope>
    <source>
        <strain evidence="2">R1</strain>
        <tissue evidence="2">Leaf</tissue>
    </source>
</reference>
<name>A0AAQ3WXI5_PASNO</name>
<keyword evidence="1" id="KW-1133">Transmembrane helix</keyword>
<proteinExistence type="predicted"/>
<evidence type="ECO:0000313" key="2">
    <source>
        <dbReference type="EMBL" id="WVZ76841.1"/>
    </source>
</evidence>
<dbReference type="AlphaFoldDB" id="A0AAQ3WXI5"/>
<evidence type="ECO:0000256" key="1">
    <source>
        <dbReference type="SAM" id="Phobius"/>
    </source>
</evidence>
<gene>
    <name evidence="2" type="ORF">U9M48_024770</name>
</gene>
<feature type="transmembrane region" description="Helical" evidence="1">
    <location>
        <begin position="6"/>
        <end position="27"/>
    </location>
</feature>
<dbReference type="PANTHER" id="PTHR34360:SF6">
    <property type="entry name" value="OS02G0306550 PROTEIN"/>
    <property type="match status" value="1"/>
</dbReference>
<keyword evidence="1" id="KW-0472">Membrane</keyword>
<keyword evidence="1" id="KW-0812">Transmembrane</keyword>
<sequence>MTVDSALLGAVVAFLLPLRLLSFALRLASDGRGTNTRHLRRSCATLAVAAALLAVIFALPRDHAGECAAPVGAVSSGRDRDGGFPEEQWSEVEQLKLKVARLESLWDNNPRALDEKSGALDEDDGRVMRAMGLDIQSLINEQENIKIQESLCSSYFDNSIKAMNNEVQILKDESRKMNSDLWSVAKDTTEKVKALHEDIKQVQVITDEWVKMNFSINRIWSFVKDTEKRVEGLYSDFKEFAYQRMNF</sequence>
<feature type="transmembrane region" description="Helical" evidence="1">
    <location>
        <begin position="39"/>
        <end position="59"/>
    </location>
</feature>
<accession>A0AAQ3WXI5</accession>
<keyword evidence="3" id="KW-1185">Reference proteome</keyword>
<dbReference type="Proteomes" id="UP001341281">
    <property type="component" value="Chromosome 05"/>
</dbReference>
<evidence type="ECO:0000313" key="3">
    <source>
        <dbReference type="Proteomes" id="UP001341281"/>
    </source>
</evidence>
<dbReference type="PANTHER" id="PTHR34360">
    <property type="entry name" value="OS08G0519400 PROTEIN"/>
    <property type="match status" value="1"/>
</dbReference>
<protein>
    <submittedName>
        <fullName evidence="2">Uncharacterized protein</fullName>
    </submittedName>
</protein>
<dbReference type="EMBL" id="CP144749">
    <property type="protein sequence ID" value="WVZ76841.1"/>
    <property type="molecule type" value="Genomic_DNA"/>
</dbReference>